<keyword evidence="1" id="KW-1133">Transmembrane helix</keyword>
<keyword evidence="3" id="KW-1185">Reference proteome</keyword>
<reference evidence="2 3" key="1">
    <citation type="submission" date="2021-11" db="EMBL/GenBank/DDBJ databases">
        <title>Lacrimispora sp. nov. NSJ-141 isolated from human feces.</title>
        <authorList>
            <person name="Abdugheni R."/>
        </authorList>
    </citation>
    <scope>NUCLEOTIDE SEQUENCE [LARGE SCALE GENOMIC DNA]</scope>
    <source>
        <strain evidence="2 3">NSJ-141</strain>
    </source>
</reference>
<name>A0AAP2RL33_9FIRM</name>
<evidence type="ECO:0000313" key="3">
    <source>
        <dbReference type="Proteomes" id="UP001299265"/>
    </source>
</evidence>
<protein>
    <submittedName>
        <fullName evidence="2">Uncharacterized protein</fullName>
    </submittedName>
</protein>
<evidence type="ECO:0000256" key="1">
    <source>
        <dbReference type="SAM" id="Phobius"/>
    </source>
</evidence>
<dbReference type="RefSeq" id="WP_231062701.1">
    <property type="nucleotide sequence ID" value="NZ_JAJNOR010000005.1"/>
</dbReference>
<keyword evidence="1" id="KW-0812">Transmembrane</keyword>
<organism evidence="2 3">
    <name type="scientific">Lientehia hominis</name>
    <dbReference type="NCBI Taxonomy" id="2897778"/>
    <lineage>
        <taxon>Bacteria</taxon>
        <taxon>Bacillati</taxon>
        <taxon>Bacillota</taxon>
        <taxon>Clostridia</taxon>
        <taxon>Lachnospirales</taxon>
        <taxon>Lachnospiraceae</taxon>
        <taxon>Lientehia</taxon>
    </lineage>
</organism>
<comment type="caution">
    <text evidence="2">The sequence shown here is derived from an EMBL/GenBank/DDBJ whole genome shotgun (WGS) entry which is preliminary data.</text>
</comment>
<sequence length="50" mass="5292">MGEKVYRTMKSTGTFSIVMGIVIIVAGLVVGIGSIVSGAFLLKRKSDITF</sequence>
<proteinExistence type="predicted"/>
<accession>A0AAP2RL33</accession>
<dbReference type="EMBL" id="JAJNOR010000005">
    <property type="protein sequence ID" value="MCD2492818.1"/>
    <property type="molecule type" value="Genomic_DNA"/>
</dbReference>
<feature type="transmembrane region" description="Helical" evidence="1">
    <location>
        <begin position="15"/>
        <end position="42"/>
    </location>
</feature>
<dbReference type="AlphaFoldDB" id="A0AAP2RL33"/>
<evidence type="ECO:0000313" key="2">
    <source>
        <dbReference type="EMBL" id="MCD2492818.1"/>
    </source>
</evidence>
<keyword evidence="1" id="KW-0472">Membrane</keyword>
<dbReference type="Proteomes" id="UP001299265">
    <property type="component" value="Unassembled WGS sequence"/>
</dbReference>
<gene>
    <name evidence="2" type="ORF">LQE92_09270</name>
</gene>